<evidence type="ECO:0000313" key="3">
    <source>
        <dbReference type="EMBL" id="NRV11140.1"/>
    </source>
</evidence>
<dbReference type="PANTHER" id="PTHR21240:SF28">
    <property type="entry name" value="ISO-OROTATE DECARBOXYLASE (EUROFUNG)"/>
    <property type="match status" value="1"/>
</dbReference>
<dbReference type="InterPro" id="IPR006680">
    <property type="entry name" value="Amidohydro-rel"/>
</dbReference>
<feature type="domain" description="Amidohydrolase-related" evidence="2">
    <location>
        <begin position="16"/>
        <end position="303"/>
    </location>
</feature>
<keyword evidence="3" id="KW-0378">Hydrolase</keyword>
<dbReference type="InterPro" id="IPR032465">
    <property type="entry name" value="ACMSD"/>
</dbReference>
<proteinExistence type="predicted"/>
<name>A0A9Q5D0J5_CLOBE</name>
<dbReference type="AlphaFoldDB" id="A0A9Q5D0J5"/>
<dbReference type="Proteomes" id="UP000821656">
    <property type="component" value="Unassembled WGS sequence"/>
</dbReference>
<dbReference type="GO" id="GO:0016831">
    <property type="term" value="F:carboxy-lyase activity"/>
    <property type="evidence" value="ECO:0007669"/>
    <property type="project" value="InterPro"/>
</dbReference>
<evidence type="ECO:0000259" key="2">
    <source>
        <dbReference type="Pfam" id="PF04909"/>
    </source>
</evidence>
<reference evidence="3" key="1">
    <citation type="submission" date="2020-05" db="EMBL/GenBank/DDBJ databases">
        <title>Genomic insights into acetone-butanol-ethanol (ABE) fermentation by sequencing solventogenic clostridia strains.</title>
        <authorList>
            <person name="Brown S."/>
        </authorList>
    </citation>
    <scope>NUCLEOTIDE SEQUENCE</scope>
    <source>
        <strain evidence="3">DJ126</strain>
    </source>
</reference>
<dbReference type="InterPro" id="IPR032466">
    <property type="entry name" value="Metal_Hydrolase"/>
</dbReference>
<dbReference type="SUPFAM" id="SSF51556">
    <property type="entry name" value="Metallo-dependent hydrolases"/>
    <property type="match status" value="1"/>
</dbReference>
<evidence type="ECO:0000313" key="4">
    <source>
        <dbReference type="Proteomes" id="UP000821656"/>
    </source>
</evidence>
<dbReference type="GO" id="GO:0005737">
    <property type="term" value="C:cytoplasm"/>
    <property type="evidence" value="ECO:0007669"/>
    <property type="project" value="TreeGrafter"/>
</dbReference>
<dbReference type="GO" id="GO:0016787">
    <property type="term" value="F:hydrolase activity"/>
    <property type="evidence" value="ECO:0007669"/>
    <property type="project" value="UniProtKB-KW"/>
</dbReference>
<sequence length="306" mass="34555">MHSYLTYKEGIYMSFIDIHHHVIGKNNPNAALLPPWDMKIDQEAMNRMGIIGALLSLPVSASPEITRQMNNFMAQFVAYNPQKYGMLACLPTEFVDDALKEIDYAYGTLKVDGFSIPSNTKGIYIGDDRMDEILAELNRRYAVVLLHPTTPAGANESLFVKDMSIYEFPFDTTRAMMDLIYRGKIQKYPNIKWIVSHAGGTIPYIAYRLSTVAQENKASSLSSDEVLASLKSLYYDLALSTSPSVFSTLKELVGASHILFGTDFPLRYEKGVTESIEQFNNYSGFNEGEKHKIMCETAKELFPRFR</sequence>
<dbReference type="Gene3D" id="3.20.20.140">
    <property type="entry name" value="Metal-dependent hydrolases"/>
    <property type="match status" value="1"/>
</dbReference>
<accession>A0A9Q5D0J5</accession>
<gene>
    <name evidence="3" type="ORF">DFH45_004103</name>
</gene>
<dbReference type="PANTHER" id="PTHR21240">
    <property type="entry name" value="2-AMINO-3-CARBOXYLMUCONATE-6-SEMIALDEHYDE DECARBOXYLASE"/>
    <property type="match status" value="1"/>
</dbReference>
<keyword evidence="1" id="KW-0456">Lyase</keyword>
<protein>
    <submittedName>
        <fullName evidence="3">TIM-barrel fold metal-dependent hydrolase</fullName>
    </submittedName>
</protein>
<dbReference type="Pfam" id="PF04909">
    <property type="entry name" value="Amidohydro_2"/>
    <property type="match status" value="1"/>
</dbReference>
<dbReference type="GO" id="GO:0019748">
    <property type="term" value="P:secondary metabolic process"/>
    <property type="evidence" value="ECO:0007669"/>
    <property type="project" value="TreeGrafter"/>
</dbReference>
<dbReference type="RefSeq" id="WP_236887814.1">
    <property type="nucleotide sequence ID" value="NZ_CP016090.1"/>
</dbReference>
<organism evidence="3 4">
    <name type="scientific">Clostridium beijerinckii</name>
    <name type="common">Clostridium MP</name>
    <dbReference type="NCBI Taxonomy" id="1520"/>
    <lineage>
        <taxon>Bacteria</taxon>
        <taxon>Bacillati</taxon>
        <taxon>Bacillota</taxon>
        <taxon>Clostridia</taxon>
        <taxon>Eubacteriales</taxon>
        <taxon>Clostridiaceae</taxon>
        <taxon>Clostridium</taxon>
    </lineage>
</organism>
<comment type="caution">
    <text evidence="3">The sequence shown here is derived from an EMBL/GenBank/DDBJ whole genome shotgun (WGS) entry which is preliminary data.</text>
</comment>
<dbReference type="EMBL" id="JABSXK010000001">
    <property type="protein sequence ID" value="NRV11140.1"/>
    <property type="molecule type" value="Genomic_DNA"/>
</dbReference>
<evidence type="ECO:0000256" key="1">
    <source>
        <dbReference type="ARBA" id="ARBA00023239"/>
    </source>
</evidence>